<evidence type="ECO:0000313" key="14">
    <source>
        <dbReference type="Proteomes" id="UP000886883"/>
    </source>
</evidence>
<comment type="similarity">
    <text evidence="1 9">Belongs to the peptidase S11 family.</text>
</comment>
<dbReference type="InterPro" id="IPR001967">
    <property type="entry name" value="Peptidase_S11_N"/>
</dbReference>
<feature type="active site" description="Proton acceptor" evidence="7">
    <location>
        <position position="73"/>
    </location>
</feature>
<sequence length="538" mass="57731">MGGAFLTVHAEVIDYQARAEANKLMTIESNQIDGWPQGPAVSARSAILMEANTGTILYAKNIHEQLYPASTTKILTAWIARQSSSLDETVEYSSEAVNSINWREDSNIGIKVGESISMEQSLYGLLVGSGNECGNAIGEHISGSIDAFVDLMNRTAEQLGCTDSHFVTTNGIHDDEHYTSAHDMALIAQKFFSDELLCKMSSTASYVIPESPTLSRELIPNSKNNLLPGKKYAYEYLVGSKTGYTSKARQNLVSCAQKDGLKLICVVMEDESPMQFTDTIDLFNYGFSNFQAVNASENDTTYSIQGNGFFMTENDIFGDSEPILSLDGSSYVVLPSDASFADVTSELDYENVADGQAALIRYSWNDQPVGTAAVLFSDHISTYDFNADPSADTAAETIGDTGSVPASDTAAAVDESPAAASSGAEPTFGETPEPEAGESGEADSAASDSGQASALPAASGTSRGGDSGGQSGPQNVVFVNIRNGALILGGIAALVILILVIYSALRNRTRSRRRQAIMKHRREHRDEIIDFDRYIDPF</sequence>
<dbReference type="GO" id="GO:0006508">
    <property type="term" value="P:proteolysis"/>
    <property type="evidence" value="ECO:0007669"/>
    <property type="project" value="InterPro"/>
</dbReference>
<evidence type="ECO:0000256" key="8">
    <source>
        <dbReference type="PIRSR" id="PIRSR618044-2"/>
    </source>
</evidence>
<dbReference type="PRINTS" id="PR00725">
    <property type="entry name" value="DADACBPTASE1"/>
</dbReference>
<comment type="caution">
    <text evidence="13">The sequence shown here is derived from an EMBL/GenBank/DDBJ whole genome shotgun (WGS) entry which is preliminary data.</text>
</comment>
<dbReference type="Proteomes" id="UP000886883">
    <property type="component" value="Unassembled WGS sequence"/>
</dbReference>
<evidence type="ECO:0000256" key="5">
    <source>
        <dbReference type="ARBA" id="ARBA00022984"/>
    </source>
</evidence>
<dbReference type="InterPro" id="IPR012338">
    <property type="entry name" value="Beta-lactam/transpept-like"/>
</dbReference>
<organism evidence="13 14">
    <name type="scientific">Candidatus Eisenbergiella merdigallinarum</name>
    <dbReference type="NCBI Taxonomy" id="2838552"/>
    <lineage>
        <taxon>Bacteria</taxon>
        <taxon>Bacillati</taxon>
        <taxon>Bacillota</taxon>
        <taxon>Clostridia</taxon>
        <taxon>Lachnospirales</taxon>
        <taxon>Lachnospiraceae</taxon>
        <taxon>Eisenbergiella</taxon>
    </lineage>
</organism>
<feature type="transmembrane region" description="Helical" evidence="11">
    <location>
        <begin position="484"/>
        <end position="505"/>
    </location>
</feature>
<reference evidence="13" key="1">
    <citation type="journal article" date="2021" name="PeerJ">
        <title>Extensive microbial diversity within the chicken gut microbiome revealed by metagenomics and culture.</title>
        <authorList>
            <person name="Gilroy R."/>
            <person name="Ravi A."/>
            <person name="Getino M."/>
            <person name="Pursley I."/>
            <person name="Horton D.L."/>
            <person name="Alikhan N.F."/>
            <person name="Baker D."/>
            <person name="Gharbi K."/>
            <person name="Hall N."/>
            <person name="Watson M."/>
            <person name="Adriaenssens E.M."/>
            <person name="Foster-Nyarko E."/>
            <person name="Jarju S."/>
            <person name="Secka A."/>
            <person name="Antonio M."/>
            <person name="Oren A."/>
            <person name="Chaudhuri R.R."/>
            <person name="La Ragione R."/>
            <person name="Hildebrand F."/>
            <person name="Pallen M.J."/>
        </authorList>
    </citation>
    <scope>NUCLEOTIDE SEQUENCE</scope>
    <source>
        <strain evidence="13">USAMLcec3-2134</strain>
    </source>
</reference>
<dbReference type="EMBL" id="DWXE01000039">
    <property type="protein sequence ID" value="HJB91793.1"/>
    <property type="molecule type" value="Genomic_DNA"/>
</dbReference>
<feature type="compositionally biased region" description="Low complexity" evidence="10">
    <location>
        <begin position="442"/>
        <end position="454"/>
    </location>
</feature>
<dbReference type="InterPro" id="IPR018044">
    <property type="entry name" value="Peptidase_S11"/>
</dbReference>
<dbReference type="PANTHER" id="PTHR21581">
    <property type="entry name" value="D-ALANYL-D-ALANINE CARBOXYPEPTIDASE"/>
    <property type="match status" value="1"/>
</dbReference>
<keyword evidence="2" id="KW-0732">Signal</keyword>
<dbReference type="SUPFAM" id="SSF56601">
    <property type="entry name" value="beta-lactamase/transpeptidase-like"/>
    <property type="match status" value="1"/>
</dbReference>
<keyword evidence="11" id="KW-0812">Transmembrane</keyword>
<evidence type="ECO:0000256" key="9">
    <source>
        <dbReference type="RuleBase" id="RU004016"/>
    </source>
</evidence>
<reference evidence="13" key="2">
    <citation type="submission" date="2021-04" db="EMBL/GenBank/DDBJ databases">
        <authorList>
            <person name="Gilroy R."/>
        </authorList>
    </citation>
    <scope>NUCLEOTIDE SEQUENCE</scope>
    <source>
        <strain evidence="13">USAMLcec3-2134</strain>
    </source>
</reference>
<keyword evidence="11" id="KW-1133">Transmembrane helix</keyword>
<dbReference type="AlphaFoldDB" id="A0A9D2SEA5"/>
<accession>A0A9D2SEA5</accession>
<dbReference type="Pfam" id="PF00768">
    <property type="entry name" value="Peptidase_S11"/>
    <property type="match status" value="1"/>
</dbReference>
<feature type="domain" description="Peptidase S11 D-alanyl-D-alanine carboxypeptidase A N-terminal" evidence="12">
    <location>
        <begin position="37"/>
        <end position="271"/>
    </location>
</feature>
<evidence type="ECO:0000313" key="13">
    <source>
        <dbReference type="EMBL" id="HJB91793.1"/>
    </source>
</evidence>
<evidence type="ECO:0000256" key="4">
    <source>
        <dbReference type="ARBA" id="ARBA00022960"/>
    </source>
</evidence>
<feature type="active site" description="Acyl-ester intermediate" evidence="7">
    <location>
        <position position="70"/>
    </location>
</feature>
<evidence type="ECO:0000256" key="10">
    <source>
        <dbReference type="SAM" id="MobiDB-lite"/>
    </source>
</evidence>
<keyword evidence="3 13" id="KW-0378">Hydrolase</keyword>
<name>A0A9D2SEA5_9FIRM</name>
<feature type="binding site" evidence="8">
    <location>
        <position position="241"/>
    </location>
    <ligand>
        <name>substrate</name>
    </ligand>
</feature>
<dbReference type="PANTHER" id="PTHR21581:SF33">
    <property type="entry name" value="D-ALANYL-D-ALANINE CARBOXYPEPTIDASE DACB"/>
    <property type="match status" value="1"/>
</dbReference>
<feature type="compositionally biased region" description="Acidic residues" evidence="10">
    <location>
        <begin position="432"/>
        <end position="441"/>
    </location>
</feature>
<keyword evidence="5" id="KW-0573">Peptidoglycan synthesis</keyword>
<dbReference type="GO" id="GO:0009002">
    <property type="term" value="F:serine-type D-Ala-D-Ala carboxypeptidase activity"/>
    <property type="evidence" value="ECO:0007669"/>
    <property type="project" value="InterPro"/>
</dbReference>
<evidence type="ECO:0000256" key="3">
    <source>
        <dbReference type="ARBA" id="ARBA00022801"/>
    </source>
</evidence>
<keyword evidence="11" id="KW-0472">Membrane</keyword>
<gene>
    <name evidence="13" type="ORF">H9763_10085</name>
</gene>
<feature type="compositionally biased region" description="Low complexity" evidence="10">
    <location>
        <begin position="410"/>
        <end position="431"/>
    </location>
</feature>
<dbReference type="GO" id="GO:0009252">
    <property type="term" value="P:peptidoglycan biosynthetic process"/>
    <property type="evidence" value="ECO:0007669"/>
    <property type="project" value="UniProtKB-KW"/>
</dbReference>
<dbReference type="Gene3D" id="3.40.710.10">
    <property type="entry name" value="DD-peptidase/beta-lactamase superfamily"/>
    <property type="match status" value="1"/>
</dbReference>
<keyword evidence="4" id="KW-0133">Cell shape</keyword>
<protein>
    <submittedName>
        <fullName evidence="13">Serine hydrolase</fullName>
    </submittedName>
</protein>
<dbReference type="GO" id="GO:0008360">
    <property type="term" value="P:regulation of cell shape"/>
    <property type="evidence" value="ECO:0007669"/>
    <property type="project" value="UniProtKB-KW"/>
</dbReference>
<evidence type="ECO:0000259" key="12">
    <source>
        <dbReference type="Pfam" id="PF00768"/>
    </source>
</evidence>
<feature type="active site" evidence="7">
    <location>
        <position position="129"/>
    </location>
</feature>
<evidence type="ECO:0000256" key="1">
    <source>
        <dbReference type="ARBA" id="ARBA00007164"/>
    </source>
</evidence>
<feature type="region of interest" description="Disordered" evidence="10">
    <location>
        <begin position="394"/>
        <end position="470"/>
    </location>
</feature>
<evidence type="ECO:0000256" key="11">
    <source>
        <dbReference type="SAM" id="Phobius"/>
    </source>
</evidence>
<dbReference type="GO" id="GO:0071555">
    <property type="term" value="P:cell wall organization"/>
    <property type="evidence" value="ECO:0007669"/>
    <property type="project" value="UniProtKB-KW"/>
</dbReference>
<evidence type="ECO:0000256" key="6">
    <source>
        <dbReference type="ARBA" id="ARBA00023316"/>
    </source>
</evidence>
<proteinExistence type="inferred from homology"/>
<evidence type="ECO:0000256" key="2">
    <source>
        <dbReference type="ARBA" id="ARBA00022729"/>
    </source>
</evidence>
<evidence type="ECO:0000256" key="7">
    <source>
        <dbReference type="PIRSR" id="PIRSR618044-1"/>
    </source>
</evidence>
<keyword evidence="6" id="KW-0961">Cell wall biogenesis/degradation</keyword>